<dbReference type="AlphaFoldDB" id="A0A087UR64"/>
<dbReference type="EMBL" id="KK121159">
    <property type="protein sequence ID" value="KFM79853.1"/>
    <property type="molecule type" value="Genomic_DNA"/>
</dbReference>
<keyword evidence="3" id="KW-1185">Reference proteome</keyword>
<dbReference type="Pfam" id="PF24480">
    <property type="entry name" value="TPGS1_C"/>
    <property type="match status" value="1"/>
</dbReference>
<feature type="non-terminal residue" evidence="2">
    <location>
        <position position="228"/>
    </location>
</feature>
<evidence type="ECO:0000313" key="2">
    <source>
        <dbReference type="EMBL" id="KFM79853.1"/>
    </source>
</evidence>
<feature type="domain" description="Tubulin polyglutamylase complex subunit 1-like C-terminal" evidence="1">
    <location>
        <begin position="39"/>
        <end position="224"/>
    </location>
</feature>
<dbReference type="STRING" id="407821.A0A087UR64"/>
<dbReference type="OrthoDB" id="64214at2759"/>
<dbReference type="Proteomes" id="UP000054359">
    <property type="component" value="Unassembled WGS sequence"/>
</dbReference>
<evidence type="ECO:0000259" key="1">
    <source>
        <dbReference type="Pfam" id="PF24480"/>
    </source>
</evidence>
<dbReference type="OMA" id="HFQMECE"/>
<organism evidence="2 3">
    <name type="scientific">Stegodyphus mimosarum</name>
    <name type="common">African social velvet spider</name>
    <dbReference type="NCBI Taxonomy" id="407821"/>
    <lineage>
        <taxon>Eukaryota</taxon>
        <taxon>Metazoa</taxon>
        <taxon>Ecdysozoa</taxon>
        <taxon>Arthropoda</taxon>
        <taxon>Chelicerata</taxon>
        <taxon>Arachnida</taxon>
        <taxon>Araneae</taxon>
        <taxon>Araneomorphae</taxon>
        <taxon>Entelegynae</taxon>
        <taxon>Eresoidea</taxon>
        <taxon>Eresidae</taxon>
        <taxon>Stegodyphus</taxon>
    </lineage>
</organism>
<evidence type="ECO:0000313" key="3">
    <source>
        <dbReference type="Proteomes" id="UP000054359"/>
    </source>
</evidence>
<dbReference type="InterPro" id="IPR039235">
    <property type="entry name" value="TPGS1"/>
</dbReference>
<protein>
    <submittedName>
        <fullName evidence="2">Tubulin polyglutamylase complex subunit 1</fullName>
    </submittedName>
</protein>
<dbReference type="PANTHER" id="PTHR31932">
    <property type="entry name" value="TUBULIN POLYGLUTAMYLASE COMPLEX SUBUNIT 1"/>
    <property type="match status" value="1"/>
</dbReference>
<accession>A0A087UR64</accession>
<proteinExistence type="predicted"/>
<sequence length="228" mass="25829">MEEENVDSVLQHALSALLEIKPNDPIRFLAEHFQMECETNLVAKAVHLLQDMTVYHPAVEDRLMRAYNTISGYSSDDGLTGDIYSDLLTKLIGDLPVHQKDTFVQHMKCQSPEFVPYDIFRAGVLASILLNQFIREVKTLFAKLCIENQDSAPTYLCKKALRKISKCLTENLKKSFNDSEAPNSLGIAEFSSPIRTCLPKNLPTVEYVKMNTFLSEAVEIFLRDIPKL</sequence>
<dbReference type="InterPro" id="IPR057632">
    <property type="entry name" value="TPGS1_C"/>
</dbReference>
<reference evidence="2 3" key="1">
    <citation type="submission" date="2013-11" db="EMBL/GenBank/DDBJ databases">
        <title>Genome sequencing of Stegodyphus mimosarum.</title>
        <authorList>
            <person name="Bechsgaard J."/>
        </authorList>
    </citation>
    <scope>NUCLEOTIDE SEQUENCE [LARGE SCALE GENOMIC DNA]</scope>
</reference>
<dbReference type="GO" id="GO:0008017">
    <property type="term" value="F:microtubule binding"/>
    <property type="evidence" value="ECO:0007669"/>
    <property type="project" value="TreeGrafter"/>
</dbReference>
<gene>
    <name evidence="2" type="ORF">X975_12266</name>
</gene>
<name>A0A087UR64_STEMI</name>
<dbReference type="Gene3D" id="1.20.890.10">
    <property type="entry name" value="cAMP-dependent protein kinase regulatory subunit, dimerization-anchoring domain"/>
    <property type="match status" value="1"/>
</dbReference>
<dbReference type="PANTHER" id="PTHR31932:SF2">
    <property type="entry name" value="TUBULIN POLYGLUTAMYLASE COMPLEX SUBUNIT 1"/>
    <property type="match status" value="1"/>
</dbReference>